<dbReference type="Pfam" id="PF00881">
    <property type="entry name" value="Nitroreductase"/>
    <property type="match status" value="1"/>
</dbReference>
<gene>
    <name evidence="4" type="ORF">IAB44_12660</name>
</gene>
<evidence type="ECO:0000259" key="3">
    <source>
        <dbReference type="Pfam" id="PF00881"/>
    </source>
</evidence>
<dbReference type="GO" id="GO:0016491">
    <property type="term" value="F:oxidoreductase activity"/>
    <property type="evidence" value="ECO:0007669"/>
    <property type="project" value="UniProtKB-KW"/>
</dbReference>
<organism evidence="4 5">
    <name type="scientific">Candidatus Limivivens intestinipullorum</name>
    <dbReference type="NCBI Taxonomy" id="2840858"/>
    <lineage>
        <taxon>Bacteria</taxon>
        <taxon>Bacillati</taxon>
        <taxon>Bacillota</taxon>
        <taxon>Clostridia</taxon>
        <taxon>Lachnospirales</taxon>
        <taxon>Lachnospiraceae</taxon>
        <taxon>Lachnospiraceae incertae sedis</taxon>
        <taxon>Candidatus Limivivens</taxon>
    </lineage>
</organism>
<comment type="similarity">
    <text evidence="1">Belongs to the nitroreductase family.</text>
</comment>
<reference evidence="4" key="1">
    <citation type="submission" date="2020-10" db="EMBL/GenBank/DDBJ databases">
        <authorList>
            <person name="Gilroy R."/>
        </authorList>
    </citation>
    <scope>NUCLEOTIDE SEQUENCE</scope>
    <source>
        <strain evidence="4">CHK190-19873</strain>
    </source>
</reference>
<keyword evidence="2" id="KW-0560">Oxidoreductase</keyword>
<dbReference type="AlphaFoldDB" id="A0A9D1EUL8"/>
<dbReference type="Gene3D" id="3.40.109.10">
    <property type="entry name" value="NADH Oxidase"/>
    <property type="match status" value="1"/>
</dbReference>
<name>A0A9D1EUL8_9FIRM</name>
<feature type="domain" description="Nitroreductase" evidence="3">
    <location>
        <begin position="8"/>
        <end position="153"/>
    </location>
</feature>
<evidence type="ECO:0000313" key="5">
    <source>
        <dbReference type="Proteomes" id="UP000823935"/>
    </source>
</evidence>
<reference evidence="4" key="2">
    <citation type="journal article" date="2021" name="PeerJ">
        <title>Extensive microbial diversity within the chicken gut microbiome revealed by metagenomics and culture.</title>
        <authorList>
            <person name="Gilroy R."/>
            <person name="Ravi A."/>
            <person name="Getino M."/>
            <person name="Pursley I."/>
            <person name="Horton D.L."/>
            <person name="Alikhan N.F."/>
            <person name="Baker D."/>
            <person name="Gharbi K."/>
            <person name="Hall N."/>
            <person name="Watson M."/>
            <person name="Adriaenssens E.M."/>
            <person name="Foster-Nyarko E."/>
            <person name="Jarju S."/>
            <person name="Secka A."/>
            <person name="Antonio M."/>
            <person name="Oren A."/>
            <person name="Chaudhuri R.R."/>
            <person name="La Ragione R."/>
            <person name="Hildebrand F."/>
            <person name="Pallen M.J."/>
        </authorList>
    </citation>
    <scope>NUCLEOTIDE SEQUENCE</scope>
    <source>
        <strain evidence="4">CHK190-19873</strain>
    </source>
</reference>
<evidence type="ECO:0000256" key="2">
    <source>
        <dbReference type="ARBA" id="ARBA00023002"/>
    </source>
</evidence>
<evidence type="ECO:0000256" key="1">
    <source>
        <dbReference type="ARBA" id="ARBA00007118"/>
    </source>
</evidence>
<dbReference type="EMBL" id="DVIQ01000077">
    <property type="protein sequence ID" value="HIS32377.1"/>
    <property type="molecule type" value="Genomic_DNA"/>
</dbReference>
<protein>
    <submittedName>
        <fullName evidence="4">Nitroreductase</fullName>
    </submittedName>
</protein>
<proteinExistence type="inferred from homology"/>
<dbReference type="PANTHER" id="PTHR43673:SF10">
    <property type="entry name" value="NADH DEHYDROGENASE_NAD(P)H NITROREDUCTASE XCC3605-RELATED"/>
    <property type="match status" value="1"/>
</dbReference>
<accession>A0A9D1EUL8</accession>
<dbReference type="InterPro" id="IPR000415">
    <property type="entry name" value="Nitroreductase-like"/>
</dbReference>
<dbReference type="CDD" id="cd02136">
    <property type="entry name" value="PnbA_NfnB-like"/>
    <property type="match status" value="1"/>
</dbReference>
<evidence type="ECO:0000313" key="4">
    <source>
        <dbReference type="EMBL" id="HIS32377.1"/>
    </source>
</evidence>
<comment type="caution">
    <text evidence="4">The sequence shown here is derived from an EMBL/GenBank/DDBJ whole genome shotgun (WGS) entry which is preliminary data.</text>
</comment>
<dbReference type="InterPro" id="IPR029479">
    <property type="entry name" value="Nitroreductase"/>
</dbReference>
<sequence>MRETLNDLKTRRSCRNYRPEQVQEEVLQQILEAGTYAPTGMGMQSPVMVVVQDPDTIHQLSRMNAKIMGTSSDPFYGAPTVIVVLADKNRGTCVEDGSLVMGNLMNAAHALGLGSCWIHRAKEEFESEEGKALLKKWGIDGDYVGVGHCILGYAADEPGEPKPRKENYIVRV</sequence>
<dbReference type="Proteomes" id="UP000823935">
    <property type="component" value="Unassembled WGS sequence"/>
</dbReference>
<dbReference type="SUPFAM" id="SSF55469">
    <property type="entry name" value="FMN-dependent nitroreductase-like"/>
    <property type="match status" value="1"/>
</dbReference>
<dbReference type="PANTHER" id="PTHR43673">
    <property type="entry name" value="NAD(P)H NITROREDUCTASE YDGI-RELATED"/>
    <property type="match status" value="1"/>
</dbReference>